<keyword evidence="3" id="KW-1185">Reference proteome</keyword>
<evidence type="ECO:0000313" key="3">
    <source>
        <dbReference type="Proteomes" id="UP000248012"/>
    </source>
</evidence>
<dbReference type="SUPFAM" id="SSF52980">
    <property type="entry name" value="Restriction endonuclease-like"/>
    <property type="match status" value="1"/>
</dbReference>
<dbReference type="EMBL" id="QFVT01000005">
    <property type="protein sequence ID" value="PYC47573.1"/>
    <property type="molecule type" value="Genomic_DNA"/>
</dbReference>
<feature type="domain" description="PD-(D/E)XK endonuclease-like" evidence="1">
    <location>
        <begin position="721"/>
        <end position="948"/>
    </location>
</feature>
<dbReference type="RefSeq" id="WP_110795882.1">
    <property type="nucleotide sequence ID" value="NZ_KZ826484.1"/>
</dbReference>
<dbReference type="SUPFAM" id="SSF52540">
    <property type="entry name" value="P-loop containing nucleoside triphosphate hydrolases"/>
    <property type="match status" value="1"/>
</dbReference>
<dbReference type="InterPro" id="IPR038726">
    <property type="entry name" value="PDDEXK_AddAB-type"/>
</dbReference>
<evidence type="ECO:0000313" key="2">
    <source>
        <dbReference type="EMBL" id="PYC47573.1"/>
    </source>
</evidence>
<dbReference type="InterPro" id="IPR014153">
    <property type="entry name" value="Ds_break_AddB"/>
</dbReference>
<dbReference type="InterPro" id="IPR011335">
    <property type="entry name" value="Restrct_endonuc-II-like"/>
</dbReference>
<name>A0A2V4NBN8_9RHOB</name>
<evidence type="ECO:0000259" key="1">
    <source>
        <dbReference type="Pfam" id="PF12705"/>
    </source>
</evidence>
<dbReference type="AlphaFoldDB" id="A0A2V4NBN8"/>
<proteinExistence type="predicted"/>
<dbReference type="Proteomes" id="UP000248012">
    <property type="component" value="Unassembled WGS sequence"/>
</dbReference>
<dbReference type="NCBIfam" id="TIGR02786">
    <property type="entry name" value="addB_alphas"/>
    <property type="match status" value="1"/>
</dbReference>
<dbReference type="Pfam" id="PF12705">
    <property type="entry name" value="PDDEXK_1"/>
    <property type="match status" value="1"/>
</dbReference>
<dbReference type="InterPro" id="IPR027417">
    <property type="entry name" value="P-loop_NTPase"/>
</dbReference>
<accession>A0A2V4NBN8</accession>
<dbReference type="Gene3D" id="3.90.320.10">
    <property type="match status" value="1"/>
</dbReference>
<reference evidence="2 3" key="1">
    <citation type="submission" date="2018-05" db="EMBL/GenBank/DDBJ databases">
        <title>Oceanovita maritima gen. nov., sp. nov., a marine bacterium in the family Rhodobacteraceae isolated from surface seawater of Lundu port Xiamen, China.</title>
        <authorList>
            <person name="Hetharua B.H."/>
            <person name="Min D."/>
            <person name="Liao H."/>
            <person name="Tian Y."/>
        </authorList>
    </citation>
    <scope>NUCLEOTIDE SEQUENCE [LARGE SCALE GENOMIC DNA]</scope>
    <source>
        <strain evidence="2 3">FSX-11</strain>
    </source>
</reference>
<gene>
    <name evidence="2" type="primary">addB</name>
    <name evidence="2" type="ORF">DI396_08995</name>
</gene>
<comment type="caution">
    <text evidence="2">The sequence shown here is derived from an EMBL/GenBank/DDBJ whole genome shotgun (WGS) entry which is preliminary data.</text>
</comment>
<dbReference type="OrthoDB" id="9780606at2"/>
<organism evidence="2 3">
    <name type="scientific">Litorivita pollutaquae</name>
    <dbReference type="NCBI Taxonomy" id="2200892"/>
    <lineage>
        <taxon>Bacteria</taxon>
        <taxon>Pseudomonadati</taxon>
        <taxon>Pseudomonadota</taxon>
        <taxon>Alphaproteobacteria</taxon>
        <taxon>Rhodobacterales</taxon>
        <taxon>Paracoccaceae</taxon>
        <taxon>Litorivita</taxon>
    </lineage>
</organism>
<protein>
    <submittedName>
        <fullName evidence="2">Double-strand break repair protein AddB</fullName>
    </submittedName>
</protein>
<sequence length="989" mass="108743">MFEEAAPRVFYLAPGVDFPQGVVEGLLARFGDGPPEALARVQLIVNTKRMARRIRALFDAGPARLLPRIELLGSLGQSLEVADIPPAVPPLRRRLELTRLISELLDADPSLAPRAALFDLADSLAGLMDEMQGEGVPPEVIAALDVSDQSGHWQRTQSFLAIVERYFGATDEAPDAEARQRMVIERLAASWAEHPPTHPVILAGSTGSRGATHLLMQAVAKLPQGAVILPGFDDHMPDAVWSVLDEGDADDPAARARKMPAEDHPQFRFRKLMTALAIDRSHLKPWHDTAPAHPARNAVISLALRPAPVTDQWLEDGPKLTDIDAAMAEVTLLEAPDARSETSAIAMRLRLAAQEGQTAALITPDRMLTRRVTAALDRWGIVPDDSAGMPLQLSPPGRFLRHVAALYEARPSAESLMTLLKHPLCHSGSARNLHNLLTRDLELYIRRKGWPHPDSDGLMAWAATQKDTDAALRWAQWICEWLLRDIPISDDHLTARLDHHITRAEALAQGPEGTGSGALWDEAAGREAAKAVADLRAQAPYGGSIGARDYQNLFGAILARGEVRAQDDPHPHILIWGTLEARVQGADLLILAGLNEGSWPEAPTPDPWLNRKMRHDAGLLLPDRRIGLSAHDFEQAAAAPEVWFTRAKRSDDAETIASRWLNRLTNMLGGLPQQGGVAALEAMRARGAIWLSKVAALENVTPVPPALRPSPKPPAAARPRTLSVTEIRHLVRDPYAIYAKHVLGLRPLNPLMRAPDAMMRGTVIHDVFEQFVKESRDDETLRTRARLLDIAREVLLRDVPWGETRVVWQSRIARVADWFLQTEAARRALARPAGFEISGQAMIAPLGFTLRGKADRIDLDPRGAAHIYDYKTGSPPSKAQQKQYDKQLLLEAAMVERGAFKDLQPKHVARAVYIGLGATPSEVEAPLDETSAAQIWAEFEELIASYLDENQGFTARSAMPKTDDVSDYDLLSRFGEWDITQSPDGRKVP</sequence>
<dbReference type="InterPro" id="IPR011604">
    <property type="entry name" value="PDDEXK-like_dom_sf"/>
</dbReference>